<dbReference type="SUPFAM" id="SSF46785">
    <property type="entry name" value="Winged helix' DNA-binding domain"/>
    <property type="match status" value="2"/>
</dbReference>
<feature type="domain" description="HTH gntR-type" evidence="4">
    <location>
        <begin position="5"/>
        <end position="72"/>
    </location>
</feature>
<dbReference type="Pfam" id="PF00392">
    <property type="entry name" value="GntR"/>
    <property type="match status" value="1"/>
</dbReference>
<evidence type="ECO:0000259" key="4">
    <source>
        <dbReference type="PROSITE" id="PS50949"/>
    </source>
</evidence>
<dbReference type="PANTHER" id="PTHR43537">
    <property type="entry name" value="TRANSCRIPTIONAL REGULATOR, GNTR FAMILY"/>
    <property type="match status" value="1"/>
</dbReference>
<dbReference type="PRINTS" id="PR00035">
    <property type="entry name" value="HTHGNTR"/>
</dbReference>
<dbReference type="EMBL" id="JAOVZB010000006">
    <property type="protein sequence ID" value="MCV2403754.1"/>
    <property type="molecule type" value="Genomic_DNA"/>
</dbReference>
<protein>
    <submittedName>
        <fullName evidence="5">GntR family transcriptional regulator</fullName>
    </submittedName>
</protein>
<organism evidence="5 6">
    <name type="scientific">Marinomonas sargassi</name>
    <dbReference type="NCBI Taxonomy" id="2984494"/>
    <lineage>
        <taxon>Bacteria</taxon>
        <taxon>Pseudomonadati</taxon>
        <taxon>Pseudomonadota</taxon>
        <taxon>Gammaproteobacteria</taxon>
        <taxon>Oceanospirillales</taxon>
        <taxon>Oceanospirillaceae</taxon>
        <taxon>Marinomonas</taxon>
    </lineage>
</organism>
<dbReference type="Gene3D" id="1.10.10.10">
    <property type="entry name" value="Winged helix-like DNA-binding domain superfamily/Winged helix DNA-binding domain"/>
    <property type="match status" value="2"/>
</dbReference>
<accession>A0ABT2YW02</accession>
<reference evidence="5 6" key="1">
    <citation type="submission" date="2022-10" db="EMBL/GenBank/DDBJ databases">
        <title>Marinomonas transparenta sp. nov. and Marinomonas sargassi sp. nov., isolated from marine alga (Sargassum natans (L.) Gaillon).</title>
        <authorList>
            <person name="Wang Y."/>
        </authorList>
    </citation>
    <scope>NUCLEOTIDE SEQUENCE [LARGE SCALE GENOMIC DNA]</scope>
    <source>
        <strain evidence="5 6">C2222</strain>
    </source>
</reference>
<dbReference type="InterPro" id="IPR036388">
    <property type="entry name" value="WH-like_DNA-bd_sf"/>
</dbReference>
<name>A0ABT2YW02_9GAMM</name>
<dbReference type="Gene3D" id="1.20.120.530">
    <property type="entry name" value="GntR ligand-binding domain-like"/>
    <property type="match status" value="1"/>
</dbReference>
<dbReference type="CDD" id="cd07377">
    <property type="entry name" value="WHTH_GntR"/>
    <property type="match status" value="1"/>
</dbReference>
<dbReference type="InterPro" id="IPR036390">
    <property type="entry name" value="WH_DNA-bd_sf"/>
</dbReference>
<evidence type="ECO:0000256" key="3">
    <source>
        <dbReference type="ARBA" id="ARBA00023163"/>
    </source>
</evidence>
<keyword evidence="6" id="KW-1185">Reference proteome</keyword>
<evidence type="ECO:0000256" key="2">
    <source>
        <dbReference type="ARBA" id="ARBA00023125"/>
    </source>
</evidence>
<evidence type="ECO:0000256" key="1">
    <source>
        <dbReference type="ARBA" id="ARBA00023015"/>
    </source>
</evidence>
<evidence type="ECO:0000313" key="5">
    <source>
        <dbReference type="EMBL" id="MCV2403754.1"/>
    </source>
</evidence>
<keyword evidence="1" id="KW-0805">Transcription regulation</keyword>
<dbReference type="Proteomes" id="UP001209713">
    <property type="component" value="Unassembled WGS sequence"/>
</dbReference>
<dbReference type="InterPro" id="IPR000524">
    <property type="entry name" value="Tscrpt_reg_HTH_GntR"/>
</dbReference>
<dbReference type="InterPro" id="IPR011711">
    <property type="entry name" value="GntR_C"/>
</dbReference>
<dbReference type="RefSeq" id="WP_263531137.1">
    <property type="nucleotide sequence ID" value="NZ_JAOVZB010000006.1"/>
</dbReference>
<dbReference type="Pfam" id="PF07729">
    <property type="entry name" value="FCD"/>
    <property type="match status" value="1"/>
</dbReference>
<evidence type="ECO:0000313" key="6">
    <source>
        <dbReference type="Proteomes" id="UP001209713"/>
    </source>
</evidence>
<dbReference type="PROSITE" id="PS50949">
    <property type="entry name" value="HTH_GNTR"/>
    <property type="match status" value="1"/>
</dbReference>
<proteinExistence type="predicted"/>
<keyword evidence="2" id="KW-0238">DNA-binding</keyword>
<dbReference type="SMART" id="SM00345">
    <property type="entry name" value="HTH_GNTR"/>
    <property type="match status" value="2"/>
</dbReference>
<dbReference type="SUPFAM" id="SSF48008">
    <property type="entry name" value="GntR ligand-binding domain-like"/>
    <property type="match status" value="1"/>
</dbReference>
<comment type="caution">
    <text evidence="5">The sequence shown here is derived from an EMBL/GenBank/DDBJ whole genome shotgun (WGS) entry which is preliminary data.</text>
</comment>
<dbReference type="PANTHER" id="PTHR43537:SF51">
    <property type="entry name" value="HTH-TYPE TRANSCRIPTIONAL REGULATOR LGOR-RELATED"/>
    <property type="match status" value="1"/>
</dbReference>
<gene>
    <name evidence="5" type="ORF">OFY17_12845</name>
</gene>
<dbReference type="InterPro" id="IPR008920">
    <property type="entry name" value="TF_FadR/GntR_C"/>
</dbReference>
<sequence>MSRKNSLFQKLVNQLLEDIDKKYQVGDILPSDVALAELFGVSRTTVRKAIEYLEEQEVVLKSDSGKVLLSMPKKEHFFDVSKLSKPKEKIVEEYFLGLIQSGALKSGDKFSELELARQSESSTVVVREFLIRFSRFGLIEKNPRSQWQMKKFDENFIDQLHELRYLFEMNSLSHFMSLPDSSDYWGQLNELFIDHKNLMPRMHDDYESFPKLDERFHFLLQEARPNPFISEFYTVISFIYHYHYQWERNKERERNTVAVKEHIDIMACMLMKDYQGATIALAKHLDTAKNMLKNTALL</sequence>
<keyword evidence="3" id="KW-0804">Transcription</keyword>